<reference evidence="3" key="1">
    <citation type="journal article" date="2019" name="Int. J. Syst. Evol. Microbiol.">
        <title>The Global Catalogue of Microorganisms (GCM) 10K type strain sequencing project: providing services to taxonomists for standard genome sequencing and annotation.</title>
        <authorList>
            <consortium name="The Broad Institute Genomics Platform"/>
            <consortium name="The Broad Institute Genome Sequencing Center for Infectious Disease"/>
            <person name="Wu L."/>
            <person name="Ma J."/>
        </authorList>
    </citation>
    <scope>NUCLEOTIDE SEQUENCE [LARGE SCALE GENOMIC DNA]</scope>
    <source>
        <strain evidence="3">JCM 18459</strain>
    </source>
</reference>
<keyword evidence="3" id="KW-1185">Reference proteome</keyword>
<dbReference type="InterPro" id="IPR012312">
    <property type="entry name" value="Hemerythrin-like"/>
</dbReference>
<proteinExistence type="predicted"/>
<dbReference type="CDD" id="cd12108">
    <property type="entry name" value="Hr-like"/>
    <property type="match status" value="1"/>
</dbReference>
<dbReference type="Gene3D" id="1.20.120.520">
    <property type="entry name" value="nmb1532 protein domain like"/>
    <property type="match status" value="1"/>
</dbReference>
<dbReference type="Pfam" id="PF01814">
    <property type="entry name" value="Hemerythrin"/>
    <property type="match status" value="1"/>
</dbReference>
<organism evidence="2 3">
    <name type="scientific">Nocardioides marinquilinus</name>
    <dbReference type="NCBI Taxonomy" id="1210400"/>
    <lineage>
        <taxon>Bacteria</taxon>
        <taxon>Bacillati</taxon>
        <taxon>Actinomycetota</taxon>
        <taxon>Actinomycetes</taxon>
        <taxon>Propionibacteriales</taxon>
        <taxon>Nocardioidaceae</taxon>
        <taxon>Nocardioides</taxon>
    </lineage>
</organism>
<accession>A0ABP9P5J1</accession>
<name>A0ABP9P5J1_9ACTN</name>
<evidence type="ECO:0000313" key="3">
    <source>
        <dbReference type="Proteomes" id="UP001500221"/>
    </source>
</evidence>
<evidence type="ECO:0000259" key="1">
    <source>
        <dbReference type="Pfam" id="PF01814"/>
    </source>
</evidence>
<dbReference type="RefSeq" id="WP_345453593.1">
    <property type="nucleotide sequence ID" value="NZ_BAABKG010000001.1"/>
</dbReference>
<dbReference type="Proteomes" id="UP001500221">
    <property type="component" value="Unassembled WGS sequence"/>
</dbReference>
<dbReference type="EMBL" id="BAABKG010000001">
    <property type="protein sequence ID" value="GAA5141188.1"/>
    <property type="molecule type" value="Genomic_DNA"/>
</dbReference>
<sequence>MTTTALAPAPMFPGQADAPTGPCDLTGMYLMHHGFRRDLTRLAAAARRTPHDDAATWKALAGWWRDVAALLHEHHTKEDELLWPVLLDRVDDEGRAVLEAMEDEHHLIDPLLVAVEQGLGDLAAAGVLATTGARDRTAAALTELRDVVDAHLAHEERDAVAVIQRHLSAEEWQQLERDGLAAKPPPPLLFFLLPWIAEGLQPGDLAPLLEQAGGPIRVLLRLTRGRYQRRAEKAFAHLADAGTGSAA</sequence>
<protein>
    <recommendedName>
        <fullName evidence="1">Hemerythrin-like domain-containing protein</fullName>
    </recommendedName>
</protein>
<gene>
    <name evidence="2" type="ORF">GCM10023340_02450</name>
</gene>
<feature type="domain" description="Hemerythrin-like" evidence="1">
    <location>
        <begin position="29"/>
        <end position="159"/>
    </location>
</feature>
<comment type="caution">
    <text evidence="2">The sequence shown here is derived from an EMBL/GenBank/DDBJ whole genome shotgun (WGS) entry which is preliminary data.</text>
</comment>
<evidence type="ECO:0000313" key="2">
    <source>
        <dbReference type="EMBL" id="GAA5141188.1"/>
    </source>
</evidence>